<protein>
    <submittedName>
        <fullName evidence="1">Uncharacterized protein</fullName>
    </submittedName>
</protein>
<reference evidence="1" key="2">
    <citation type="submission" date="2014-01" db="EMBL/GenBank/DDBJ databases">
        <title>Evolution of pathogenesis and genome organization in the Tremellales.</title>
        <authorList>
            <person name="Cuomo C."/>
            <person name="Litvintseva A."/>
            <person name="Heitman J."/>
            <person name="Chen Y."/>
            <person name="Sun S."/>
            <person name="Springer D."/>
            <person name="Dromer F."/>
            <person name="Young S."/>
            <person name="Zeng Q."/>
            <person name="Chapman S."/>
            <person name="Gujja S."/>
            <person name="Saif S."/>
            <person name="Birren B."/>
        </authorList>
    </citation>
    <scope>NUCLEOTIDE SEQUENCE</scope>
    <source>
        <strain evidence="1">CBS 10118</strain>
    </source>
</reference>
<sequence length="111" mass="12447">MIEATRSCLAQTLSRGASSPSHAKGNDELTNNYLTRVDDYGLSDVDWIAYPCQKILNEGVERERASIKDAGLLQWWDEQKKDGLYKDVDEATRIFLDFEKKIGTSGGRMSG</sequence>
<gene>
    <name evidence="1" type="ORF">I302_07217</name>
</gene>
<accession>A0A1B9FVT9</accession>
<reference evidence="1" key="1">
    <citation type="submission" date="2013-07" db="EMBL/GenBank/DDBJ databases">
        <title>The Genome Sequence of Cryptococcus bestiolae CBS10118.</title>
        <authorList>
            <consortium name="The Broad Institute Genome Sequencing Platform"/>
            <person name="Cuomo C."/>
            <person name="Litvintseva A."/>
            <person name="Chen Y."/>
            <person name="Heitman J."/>
            <person name="Sun S."/>
            <person name="Springer D."/>
            <person name="Dromer F."/>
            <person name="Young S.K."/>
            <person name="Zeng Q."/>
            <person name="Gargeya S."/>
            <person name="Fitzgerald M."/>
            <person name="Abouelleil A."/>
            <person name="Alvarado L."/>
            <person name="Berlin A.M."/>
            <person name="Chapman S.B."/>
            <person name="Dewar J."/>
            <person name="Goldberg J."/>
            <person name="Griggs A."/>
            <person name="Gujja S."/>
            <person name="Hansen M."/>
            <person name="Howarth C."/>
            <person name="Imamovic A."/>
            <person name="Larimer J."/>
            <person name="McCowan C."/>
            <person name="Murphy C."/>
            <person name="Pearson M."/>
            <person name="Priest M."/>
            <person name="Roberts A."/>
            <person name="Saif S."/>
            <person name="Shea T."/>
            <person name="Sykes S."/>
            <person name="Wortman J."/>
            <person name="Nusbaum C."/>
            <person name="Birren B."/>
        </authorList>
    </citation>
    <scope>NUCLEOTIDE SEQUENCE [LARGE SCALE GENOMIC DNA]</scope>
    <source>
        <strain evidence="1">CBS 10118</strain>
    </source>
</reference>
<dbReference type="AlphaFoldDB" id="A0A1B9FVT9"/>
<evidence type="ECO:0000313" key="1">
    <source>
        <dbReference type="EMBL" id="OCF22870.1"/>
    </source>
</evidence>
<dbReference type="OrthoDB" id="10552778at2759"/>
<organism evidence="1">
    <name type="scientific">Kwoniella bestiolae CBS 10118</name>
    <dbReference type="NCBI Taxonomy" id="1296100"/>
    <lineage>
        <taxon>Eukaryota</taxon>
        <taxon>Fungi</taxon>
        <taxon>Dikarya</taxon>
        <taxon>Basidiomycota</taxon>
        <taxon>Agaricomycotina</taxon>
        <taxon>Tremellomycetes</taxon>
        <taxon>Tremellales</taxon>
        <taxon>Cryptococcaceae</taxon>
        <taxon>Kwoniella</taxon>
    </lineage>
</organism>
<dbReference type="EMBL" id="KI894024">
    <property type="protein sequence ID" value="OCF22870.1"/>
    <property type="molecule type" value="Genomic_DNA"/>
</dbReference>
<dbReference type="VEuPathDB" id="FungiDB:I302_07217"/>
<proteinExistence type="predicted"/>
<name>A0A1B9FVT9_9TREE</name>